<comment type="pathway">
    <text evidence="2">Protein modification; protein ubiquitination.</text>
</comment>
<dbReference type="EMBL" id="JABWAD010000060">
    <property type="protein sequence ID" value="KAF6063470.1"/>
    <property type="molecule type" value="Genomic_DNA"/>
</dbReference>
<evidence type="ECO:0000256" key="6">
    <source>
        <dbReference type="ARBA" id="ARBA00022692"/>
    </source>
</evidence>
<dbReference type="GO" id="GO:0004709">
    <property type="term" value="F:MAP kinase kinase kinase activity"/>
    <property type="evidence" value="ECO:0007669"/>
    <property type="project" value="TreeGrafter"/>
</dbReference>
<dbReference type="GO" id="GO:0008270">
    <property type="term" value="F:zinc ion binding"/>
    <property type="evidence" value="ECO:0007669"/>
    <property type="project" value="UniProtKB-KW"/>
</dbReference>
<name>A0A8H6BVB0_CANAX</name>
<evidence type="ECO:0000256" key="13">
    <source>
        <dbReference type="ARBA" id="ARBA00022927"/>
    </source>
</evidence>
<dbReference type="PANTHER" id="PTHR48016:SF4">
    <property type="entry name" value="PROTEIN KINASE DOMAIN-CONTAINING PROTEIN"/>
    <property type="match status" value="1"/>
</dbReference>
<feature type="compositionally biased region" description="Low complexity" evidence="19">
    <location>
        <begin position="94"/>
        <end position="110"/>
    </location>
</feature>
<accession>A0A8H6BVB0</accession>
<dbReference type="Pfam" id="PF00069">
    <property type="entry name" value="Pkinase"/>
    <property type="match status" value="1"/>
</dbReference>
<dbReference type="Pfam" id="PF04757">
    <property type="entry name" value="Pex2_Pex12"/>
    <property type="match status" value="1"/>
</dbReference>
<dbReference type="PROSITE" id="PS50011">
    <property type="entry name" value="PROTEIN_KINASE_DOM"/>
    <property type="match status" value="1"/>
</dbReference>
<dbReference type="GO" id="GO:0016567">
    <property type="term" value="P:protein ubiquitination"/>
    <property type="evidence" value="ECO:0007669"/>
    <property type="project" value="UniProtKB-ARBA"/>
</dbReference>
<evidence type="ECO:0000256" key="8">
    <source>
        <dbReference type="ARBA" id="ARBA00022741"/>
    </source>
</evidence>
<dbReference type="PROSITE" id="PS00518">
    <property type="entry name" value="ZF_RING_1"/>
    <property type="match status" value="1"/>
</dbReference>
<keyword evidence="11" id="KW-0862">Zinc</keyword>
<dbReference type="InterPro" id="IPR013083">
    <property type="entry name" value="Znf_RING/FYVE/PHD"/>
</dbReference>
<dbReference type="GO" id="GO:0005778">
    <property type="term" value="C:peroxisomal membrane"/>
    <property type="evidence" value="ECO:0007669"/>
    <property type="project" value="UniProtKB-SubCell"/>
</dbReference>
<keyword evidence="7" id="KW-0479">Metal-binding</keyword>
<evidence type="ECO:0000259" key="21">
    <source>
        <dbReference type="PROSITE" id="PS50089"/>
    </source>
</evidence>
<keyword evidence="9 17" id="KW-0863">Zinc-finger</keyword>
<dbReference type="GO" id="GO:0016562">
    <property type="term" value="P:protein import into peroxisome matrix, receptor recycling"/>
    <property type="evidence" value="ECO:0007669"/>
    <property type="project" value="UniProtKB-ARBA"/>
</dbReference>
<dbReference type="GO" id="GO:0005524">
    <property type="term" value="F:ATP binding"/>
    <property type="evidence" value="ECO:0007669"/>
    <property type="project" value="UniProtKB-UniRule"/>
</dbReference>
<dbReference type="CDD" id="cd06627">
    <property type="entry name" value="STKc_Cdc7_like"/>
    <property type="match status" value="1"/>
</dbReference>
<feature type="region of interest" description="Disordered" evidence="19">
    <location>
        <begin position="1180"/>
        <end position="1219"/>
    </location>
</feature>
<evidence type="ECO:0000256" key="2">
    <source>
        <dbReference type="ARBA" id="ARBA00004906"/>
    </source>
</evidence>
<keyword evidence="12 18" id="KW-0067">ATP-binding</keyword>
<evidence type="ECO:0000256" key="9">
    <source>
        <dbReference type="ARBA" id="ARBA00022771"/>
    </source>
</evidence>
<reference evidence="22 23" key="1">
    <citation type="submission" date="2020-03" db="EMBL/GenBank/DDBJ databases">
        <title>FDA dAtabase for Regulatory Grade micrObial Sequences (FDA-ARGOS): Supporting development and validation of Infectious Disease Dx tests.</title>
        <authorList>
            <person name="Campos J."/>
            <person name="Goldberg B."/>
            <person name="Tallon L."/>
            <person name="Sadzewicz L."/>
            <person name="Vavikolanu K."/>
            <person name="Mehta A."/>
            <person name="Aluvathingal J."/>
            <person name="Nadendla S."/>
            <person name="Nandy P."/>
            <person name="Geyer C."/>
            <person name="Yan Y."/>
            <person name="Sichtig H."/>
        </authorList>
    </citation>
    <scope>NUCLEOTIDE SEQUENCE [LARGE SCALE GENOMIC DNA]</scope>
    <source>
        <strain evidence="22 23">FDAARGOS_656</strain>
    </source>
</reference>
<keyword evidence="15" id="KW-0472">Membrane</keyword>
<dbReference type="GO" id="GO:0030447">
    <property type="term" value="P:filamentous growth"/>
    <property type="evidence" value="ECO:0007669"/>
    <property type="project" value="UniProtKB-ARBA"/>
</dbReference>
<dbReference type="SUPFAM" id="SSF48371">
    <property type="entry name" value="ARM repeat"/>
    <property type="match status" value="1"/>
</dbReference>
<dbReference type="InterPro" id="IPR006845">
    <property type="entry name" value="Pex_N"/>
</dbReference>
<dbReference type="InterPro" id="IPR001841">
    <property type="entry name" value="Znf_RING"/>
</dbReference>
<dbReference type="InterPro" id="IPR017907">
    <property type="entry name" value="Znf_RING_CS"/>
</dbReference>
<evidence type="ECO:0000313" key="23">
    <source>
        <dbReference type="Proteomes" id="UP000536275"/>
    </source>
</evidence>
<protein>
    <submittedName>
        <fullName evidence="22">Protein kinase domain family protein</fullName>
    </submittedName>
</protein>
<evidence type="ECO:0000256" key="14">
    <source>
        <dbReference type="ARBA" id="ARBA00022989"/>
    </source>
</evidence>
<evidence type="ECO:0000256" key="16">
    <source>
        <dbReference type="ARBA" id="ARBA00023140"/>
    </source>
</evidence>
<dbReference type="AlphaFoldDB" id="A0A8H6BVB0"/>
<evidence type="ECO:0000256" key="18">
    <source>
        <dbReference type="PROSITE-ProRule" id="PRU10141"/>
    </source>
</evidence>
<dbReference type="InterPro" id="IPR008271">
    <property type="entry name" value="Ser/Thr_kinase_AS"/>
</dbReference>
<comment type="similarity">
    <text evidence="3">Belongs to the pex2/pex10/pex12 family.</text>
</comment>
<dbReference type="PROSITE" id="PS00108">
    <property type="entry name" value="PROTEIN_KINASE_ST"/>
    <property type="match status" value="1"/>
</dbReference>
<dbReference type="Gene3D" id="1.25.10.10">
    <property type="entry name" value="Leucine-rich Repeat Variant"/>
    <property type="match status" value="1"/>
</dbReference>
<dbReference type="SUPFAM" id="SSF56112">
    <property type="entry name" value="Protein kinase-like (PK-like)"/>
    <property type="match status" value="1"/>
</dbReference>
<sequence length="1219" mass="138477">MVLNDFDLKTEDLNERTTLHTSQNAIGSDPKSRTTTLDSPFAKKLKEDLNVEFTSDNTKPYYPTVYPIYEFDNNDENSDSPFLDYQNEKGNIPQKLSGQKLRKQQQQQQSEAEENFKQNNQYARLQSTPKHQRTSSVKVSLTPAQKFEKRTSTRSHNALDNFELTTLVGNGAFASVYRAVNLKTNQVIAIKQIRIEKDQDVGVLMGEIDLLKILKHRNIVKYHGFVKTATSLNVLLEYCEGGSLRQLYKKLKKGLPEYQIINYVRQILEGLNYLHEQGVVHRDVKAANVLLTDKGDVKLADFGVATKVTSQHLTVVGTPNWMAPETVLGGEGICTASDIWSLGATIIELFTTNPPYHDLNAMATLHAIGTDEHPPLPKNMSTLAKDFLLECFQKQANLRISAKLLLKHKWLNQTATAKTSMATLLRQPSRELRSIKIYSESNDENWDEDFEEIKVSKFQNSTSSIIELKPDNTEKQFKLTEYSKKDLLTLFADNKEDTSNNFEFETIGPNKLAVVAESMDESDPFLNIDIENFDTNELEVQSKMEYLVVRLSRKLEQVHLGYEDAVPALVKVTGRMLHLVKKYPVSHDTLIRDHGVLSLLELLESFQDIPSQQQLWYHCLSILNHVFESDLGTLENFCFLGGIPTVAHFRSATYEVQVRLQVAKFIGILNLSEKALSMFVSCGGLRLVSKFVEEDFDTTPTFPLIAIESIHNILAKDLSRSKSDLCRILSKHGVIFWLVVLLNRLVKYDQKPSIKNVSKEQVEITIERIIDIIKYFSQSETKVRISIGSIDLFKLIFKLFDNLKLSHQLTLLKFVKSMSCISEVLKNLYHAEILEFLVKLLKSYIPSKGNYKEIINVLAPILYNSLALNHRRESEFVNLGGLPYLKTLSIINLPFRQFILPIICEFVHCDASVVNELKKNDIVKIYYNLLLDPTGSQMLWTQIGIIPLLLDESSTQNSHSTLDKLKNYLLINRTSILSGLENSLKIANLVNFTFFLVNGQYSSLVNRILGIIETPISSDLLKFNGSNVNYEFQNRQLVWNVMTEFLVFILPLLQLRKLGRMTRKLLGRSKNSLDVQSGNVPTLTSYTNLPVSECAICHDNNNQASQTGGRTFPSAGPVTNPYITNCGHVYCYVCISTRFNMIKVNGEDMPCLRCGKRLEWFEEFGLADGAVDEDAIVLSFENDESDEQEEESDEEGSITSEKEVHSYEPELSQNRIQDT</sequence>
<dbReference type="PROSITE" id="PS50089">
    <property type="entry name" value="ZF_RING_2"/>
    <property type="match status" value="1"/>
</dbReference>
<evidence type="ECO:0000259" key="20">
    <source>
        <dbReference type="PROSITE" id="PS50011"/>
    </source>
</evidence>
<feature type="compositionally biased region" description="Polar residues" evidence="19">
    <location>
        <begin position="117"/>
        <end position="143"/>
    </location>
</feature>
<evidence type="ECO:0000256" key="11">
    <source>
        <dbReference type="ARBA" id="ARBA00022833"/>
    </source>
</evidence>
<feature type="binding site" evidence="18">
    <location>
        <position position="191"/>
    </location>
    <ligand>
        <name>ATP</name>
        <dbReference type="ChEBI" id="CHEBI:30616"/>
    </ligand>
</feature>
<dbReference type="FunFam" id="1.10.510.10:FF:000571">
    <property type="entry name" value="Maternal embryonic leucine zipper kinase"/>
    <property type="match status" value="1"/>
</dbReference>
<evidence type="ECO:0000256" key="17">
    <source>
        <dbReference type="PROSITE-ProRule" id="PRU00175"/>
    </source>
</evidence>
<evidence type="ECO:0000256" key="10">
    <source>
        <dbReference type="ARBA" id="ARBA00022777"/>
    </source>
</evidence>
<keyword evidence="14" id="KW-1133">Transmembrane helix</keyword>
<dbReference type="SMART" id="SM00184">
    <property type="entry name" value="RING"/>
    <property type="match status" value="1"/>
</dbReference>
<keyword evidence="10 22" id="KW-0418">Kinase</keyword>
<evidence type="ECO:0000313" key="22">
    <source>
        <dbReference type="EMBL" id="KAF6063470.1"/>
    </source>
</evidence>
<dbReference type="InterPro" id="IPR011009">
    <property type="entry name" value="Kinase-like_dom_sf"/>
</dbReference>
<gene>
    <name evidence="22" type="ORF">FOB64_005110</name>
</gene>
<dbReference type="InterPro" id="IPR017441">
    <property type="entry name" value="Protein_kinase_ATP_BS"/>
</dbReference>
<keyword evidence="8 18" id="KW-0547">Nucleotide-binding</keyword>
<organism evidence="22 23">
    <name type="scientific">Candida albicans</name>
    <name type="common">Yeast</name>
    <dbReference type="NCBI Taxonomy" id="5476"/>
    <lineage>
        <taxon>Eukaryota</taxon>
        <taxon>Fungi</taxon>
        <taxon>Dikarya</taxon>
        <taxon>Ascomycota</taxon>
        <taxon>Saccharomycotina</taxon>
        <taxon>Pichiomycetes</taxon>
        <taxon>Debaryomycetaceae</taxon>
        <taxon>Candida/Lodderomyces clade</taxon>
        <taxon>Candida</taxon>
    </lineage>
</organism>
<proteinExistence type="inferred from homology"/>
<comment type="caution">
    <text evidence="22">The sequence shown here is derived from an EMBL/GenBank/DDBJ whole genome shotgun (WGS) entry which is preliminary data.</text>
</comment>
<dbReference type="InterPro" id="IPR016024">
    <property type="entry name" value="ARM-type_fold"/>
</dbReference>
<feature type="domain" description="RING-type" evidence="21">
    <location>
        <begin position="1094"/>
        <end position="1154"/>
    </location>
</feature>
<evidence type="ECO:0000256" key="7">
    <source>
        <dbReference type="ARBA" id="ARBA00022723"/>
    </source>
</evidence>
<keyword evidence="13" id="KW-0653">Protein transport</keyword>
<dbReference type="PROSITE" id="PS00107">
    <property type="entry name" value="PROTEIN_KINASE_ATP"/>
    <property type="match status" value="1"/>
</dbReference>
<evidence type="ECO:0000256" key="1">
    <source>
        <dbReference type="ARBA" id="ARBA00004585"/>
    </source>
</evidence>
<dbReference type="SUPFAM" id="SSF57850">
    <property type="entry name" value="RING/U-box"/>
    <property type="match status" value="1"/>
</dbReference>
<feature type="compositionally biased region" description="Acidic residues" evidence="19">
    <location>
        <begin position="1180"/>
        <end position="1196"/>
    </location>
</feature>
<dbReference type="Proteomes" id="UP000536275">
    <property type="component" value="Unassembled WGS sequence"/>
</dbReference>
<keyword evidence="6" id="KW-0812">Transmembrane</keyword>
<feature type="region of interest" description="Disordered" evidence="19">
    <location>
        <begin position="72"/>
        <end position="152"/>
    </location>
</feature>
<dbReference type="InterPro" id="IPR011989">
    <property type="entry name" value="ARM-like"/>
</dbReference>
<evidence type="ECO:0000256" key="15">
    <source>
        <dbReference type="ARBA" id="ARBA00023136"/>
    </source>
</evidence>
<evidence type="ECO:0000256" key="19">
    <source>
        <dbReference type="SAM" id="MobiDB-lite"/>
    </source>
</evidence>
<feature type="domain" description="Protein kinase" evidence="20">
    <location>
        <begin position="162"/>
        <end position="411"/>
    </location>
</feature>
<keyword evidence="4" id="KW-0813">Transport</keyword>
<dbReference type="InterPro" id="IPR050538">
    <property type="entry name" value="MAP_kinase_kinase_kinase"/>
</dbReference>
<evidence type="ECO:0000256" key="3">
    <source>
        <dbReference type="ARBA" id="ARBA00008704"/>
    </source>
</evidence>
<dbReference type="SMART" id="SM00220">
    <property type="entry name" value="S_TKc"/>
    <property type="match status" value="1"/>
</dbReference>
<keyword evidence="5" id="KW-0808">Transferase</keyword>
<evidence type="ECO:0000256" key="4">
    <source>
        <dbReference type="ARBA" id="ARBA00022448"/>
    </source>
</evidence>
<dbReference type="InterPro" id="IPR000719">
    <property type="entry name" value="Prot_kinase_dom"/>
</dbReference>
<dbReference type="Gene3D" id="1.10.510.10">
    <property type="entry name" value="Transferase(Phosphotransferase) domain 1"/>
    <property type="match status" value="1"/>
</dbReference>
<evidence type="ECO:0000256" key="5">
    <source>
        <dbReference type="ARBA" id="ARBA00022679"/>
    </source>
</evidence>
<keyword evidence="16" id="KW-0576">Peroxisome</keyword>
<dbReference type="PANTHER" id="PTHR48016">
    <property type="entry name" value="MAP KINASE KINASE KINASE SSK2-RELATED-RELATED"/>
    <property type="match status" value="1"/>
</dbReference>
<evidence type="ECO:0000256" key="12">
    <source>
        <dbReference type="ARBA" id="ARBA00022840"/>
    </source>
</evidence>
<comment type="subcellular location">
    <subcellularLocation>
        <location evidence="1">Peroxisome membrane</location>
        <topology evidence="1">Multi-pass membrane protein</topology>
    </subcellularLocation>
</comment>
<dbReference type="FunFam" id="1.25.10.10:FF:001385">
    <property type="entry name" value="Cell division control protein, putative"/>
    <property type="match status" value="1"/>
</dbReference>
<dbReference type="Gene3D" id="3.30.40.10">
    <property type="entry name" value="Zinc/RING finger domain, C3HC4 (zinc finger)"/>
    <property type="match status" value="1"/>
</dbReference>